<keyword evidence="2" id="KW-0472">Membrane</keyword>
<dbReference type="AlphaFoldDB" id="A0A3S4VYL4"/>
<dbReference type="Proteomes" id="UP000279306">
    <property type="component" value="Chromosome"/>
</dbReference>
<proteinExistence type="predicted"/>
<organism evidence="3 4">
    <name type="scientific">Mycolicibacterium aurum</name>
    <name type="common">Mycobacterium aurum</name>
    <dbReference type="NCBI Taxonomy" id="1791"/>
    <lineage>
        <taxon>Bacteria</taxon>
        <taxon>Bacillati</taxon>
        <taxon>Actinomycetota</taxon>
        <taxon>Actinomycetes</taxon>
        <taxon>Mycobacteriales</taxon>
        <taxon>Mycobacteriaceae</taxon>
        <taxon>Mycolicibacterium</taxon>
    </lineage>
</organism>
<dbReference type="KEGG" id="mauu:NCTC10437_05435"/>
<feature type="transmembrane region" description="Helical" evidence="2">
    <location>
        <begin position="34"/>
        <end position="54"/>
    </location>
</feature>
<dbReference type="RefSeq" id="WP_170216938.1">
    <property type="nucleotide sequence ID" value="NZ_CVQQ01000001.1"/>
</dbReference>
<evidence type="ECO:0000313" key="4">
    <source>
        <dbReference type="Proteomes" id="UP000279306"/>
    </source>
</evidence>
<sequence>MAWSSTGSGVGSGSPFPPSEWQSSRVYTRSQLMACLRAGLIALVLLGVLALIVLY</sequence>
<protein>
    <submittedName>
        <fullName evidence="3">Uncharacterized protein</fullName>
    </submittedName>
</protein>
<evidence type="ECO:0000313" key="3">
    <source>
        <dbReference type="EMBL" id="VEG58403.1"/>
    </source>
</evidence>
<keyword evidence="2" id="KW-0812">Transmembrane</keyword>
<keyword evidence="4" id="KW-1185">Reference proteome</keyword>
<name>A0A3S4VYL4_MYCAU</name>
<reference evidence="3 4" key="1">
    <citation type="submission" date="2018-12" db="EMBL/GenBank/DDBJ databases">
        <authorList>
            <consortium name="Pathogen Informatics"/>
        </authorList>
    </citation>
    <scope>NUCLEOTIDE SEQUENCE [LARGE SCALE GENOMIC DNA]</scope>
    <source>
        <strain evidence="3 4">NCTC10437</strain>
    </source>
</reference>
<keyword evidence="2" id="KW-1133">Transmembrane helix</keyword>
<gene>
    <name evidence="3" type="ORF">NCTC10437_05435</name>
</gene>
<accession>A0A3S4VYL4</accession>
<evidence type="ECO:0000256" key="2">
    <source>
        <dbReference type="SAM" id="Phobius"/>
    </source>
</evidence>
<dbReference type="EMBL" id="LR134356">
    <property type="protein sequence ID" value="VEG58403.1"/>
    <property type="molecule type" value="Genomic_DNA"/>
</dbReference>
<evidence type="ECO:0000256" key="1">
    <source>
        <dbReference type="SAM" id="MobiDB-lite"/>
    </source>
</evidence>
<feature type="region of interest" description="Disordered" evidence="1">
    <location>
        <begin position="1"/>
        <end position="22"/>
    </location>
</feature>